<dbReference type="InterPro" id="IPR005829">
    <property type="entry name" value="Sugar_transporter_CS"/>
</dbReference>
<evidence type="ECO:0000256" key="4">
    <source>
        <dbReference type="ARBA" id="ARBA00023136"/>
    </source>
</evidence>
<keyword evidence="2 6" id="KW-0812">Transmembrane</keyword>
<evidence type="ECO:0000256" key="6">
    <source>
        <dbReference type="SAM" id="Phobius"/>
    </source>
</evidence>
<evidence type="ECO:0000313" key="9">
    <source>
        <dbReference type="Proteomes" id="UP001302126"/>
    </source>
</evidence>
<dbReference type="SUPFAM" id="SSF103473">
    <property type="entry name" value="MFS general substrate transporter"/>
    <property type="match status" value="1"/>
</dbReference>
<evidence type="ECO:0000256" key="1">
    <source>
        <dbReference type="ARBA" id="ARBA00004141"/>
    </source>
</evidence>
<dbReference type="PROSITE" id="PS00216">
    <property type="entry name" value="SUGAR_TRANSPORT_1"/>
    <property type="match status" value="1"/>
</dbReference>
<feature type="transmembrane region" description="Helical" evidence="6">
    <location>
        <begin position="222"/>
        <end position="247"/>
    </location>
</feature>
<feature type="transmembrane region" description="Helical" evidence="6">
    <location>
        <begin position="364"/>
        <end position="383"/>
    </location>
</feature>
<evidence type="ECO:0000256" key="3">
    <source>
        <dbReference type="ARBA" id="ARBA00022989"/>
    </source>
</evidence>
<accession>A0AAN6X6V2</accession>
<dbReference type="Pfam" id="PF07690">
    <property type="entry name" value="MFS_1"/>
    <property type="match status" value="1"/>
</dbReference>
<keyword evidence="4 6" id="KW-0472">Membrane</keyword>
<dbReference type="AlphaFoldDB" id="A0AAN6X6V2"/>
<feature type="transmembrane region" description="Helical" evidence="6">
    <location>
        <begin position="253"/>
        <end position="272"/>
    </location>
</feature>
<feature type="transmembrane region" description="Helical" evidence="6">
    <location>
        <begin position="293"/>
        <end position="315"/>
    </location>
</feature>
<reference evidence="8" key="2">
    <citation type="submission" date="2023-05" db="EMBL/GenBank/DDBJ databases">
        <authorList>
            <consortium name="Lawrence Berkeley National Laboratory"/>
            <person name="Steindorff A."/>
            <person name="Hensen N."/>
            <person name="Bonometti L."/>
            <person name="Westerberg I."/>
            <person name="Brannstrom I.O."/>
            <person name="Guillou S."/>
            <person name="Cros-Aarteil S."/>
            <person name="Calhoun S."/>
            <person name="Haridas S."/>
            <person name="Kuo A."/>
            <person name="Mondo S."/>
            <person name="Pangilinan J."/>
            <person name="Riley R."/>
            <person name="Labutti K."/>
            <person name="Andreopoulos B."/>
            <person name="Lipzen A."/>
            <person name="Chen C."/>
            <person name="Yanf M."/>
            <person name="Daum C."/>
            <person name="Ng V."/>
            <person name="Clum A."/>
            <person name="Ohm R."/>
            <person name="Martin F."/>
            <person name="Silar P."/>
            <person name="Natvig D."/>
            <person name="Lalanne C."/>
            <person name="Gautier V."/>
            <person name="Ament-Velasquez S.L."/>
            <person name="Kruys A."/>
            <person name="Hutchinson M.I."/>
            <person name="Powell A.J."/>
            <person name="Barry K."/>
            <person name="Miller A.N."/>
            <person name="Grigoriev I.V."/>
            <person name="Debuchy R."/>
            <person name="Gladieux P."/>
            <person name="Thoren M.H."/>
            <person name="Johannesson H."/>
        </authorList>
    </citation>
    <scope>NUCLEOTIDE SEQUENCE</scope>
    <source>
        <strain evidence="8">PSN309</strain>
    </source>
</reference>
<evidence type="ECO:0000256" key="5">
    <source>
        <dbReference type="SAM" id="MobiDB-lite"/>
    </source>
</evidence>
<evidence type="ECO:0000259" key="7">
    <source>
        <dbReference type="PROSITE" id="PS50850"/>
    </source>
</evidence>
<keyword evidence="9" id="KW-1185">Reference proteome</keyword>
<dbReference type="InterPro" id="IPR011701">
    <property type="entry name" value="MFS"/>
</dbReference>
<feature type="compositionally biased region" description="Polar residues" evidence="5">
    <location>
        <begin position="7"/>
        <end position="21"/>
    </location>
</feature>
<feature type="transmembrane region" description="Helical" evidence="6">
    <location>
        <begin position="160"/>
        <end position="178"/>
    </location>
</feature>
<gene>
    <name evidence="8" type="ORF">QBC35DRAFT_447263</name>
</gene>
<dbReference type="GO" id="GO:0016020">
    <property type="term" value="C:membrane"/>
    <property type="evidence" value="ECO:0007669"/>
    <property type="project" value="UniProtKB-SubCell"/>
</dbReference>
<dbReference type="PROSITE" id="PS50850">
    <property type="entry name" value="MFS"/>
    <property type="match status" value="1"/>
</dbReference>
<feature type="transmembrane region" description="Helical" evidence="6">
    <location>
        <begin position="427"/>
        <end position="445"/>
    </location>
</feature>
<feature type="transmembrane region" description="Helical" evidence="6">
    <location>
        <begin position="321"/>
        <end position="343"/>
    </location>
</feature>
<dbReference type="InterPro" id="IPR036259">
    <property type="entry name" value="MFS_trans_sf"/>
</dbReference>
<feature type="transmembrane region" description="Helical" evidence="6">
    <location>
        <begin position="395"/>
        <end position="415"/>
    </location>
</feature>
<comment type="caution">
    <text evidence="8">The sequence shown here is derived from an EMBL/GenBank/DDBJ whole genome shotgun (WGS) entry which is preliminary data.</text>
</comment>
<feature type="region of interest" description="Disordered" evidence="5">
    <location>
        <begin position="1"/>
        <end position="71"/>
    </location>
</feature>
<feature type="transmembrane region" description="Helical" evidence="6">
    <location>
        <begin position="533"/>
        <end position="551"/>
    </location>
</feature>
<feature type="domain" description="Major facilitator superfamily (MFS) profile" evidence="7">
    <location>
        <begin position="92"/>
        <end position="556"/>
    </location>
</feature>
<feature type="transmembrane region" description="Helical" evidence="6">
    <location>
        <begin position="451"/>
        <end position="471"/>
    </location>
</feature>
<proteinExistence type="predicted"/>
<keyword evidence="3 6" id="KW-1133">Transmembrane helix</keyword>
<comment type="subcellular location">
    <subcellularLocation>
        <location evidence="1">Membrane</location>
        <topology evidence="1">Multi-pass membrane protein</topology>
    </subcellularLocation>
</comment>
<evidence type="ECO:0000256" key="2">
    <source>
        <dbReference type="ARBA" id="ARBA00022692"/>
    </source>
</evidence>
<feature type="transmembrane region" description="Helical" evidence="6">
    <location>
        <begin position="184"/>
        <end position="210"/>
    </location>
</feature>
<dbReference type="PANTHER" id="PTHR42718">
    <property type="entry name" value="MAJOR FACILITATOR SUPERFAMILY MULTIDRUG TRANSPORTER MFSC"/>
    <property type="match status" value="1"/>
</dbReference>
<dbReference type="GO" id="GO:0022857">
    <property type="term" value="F:transmembrane transporter activity"/>
    <property type="evidence" value="ECO:0007669"/>
    <property type="project" value="InterPro"/>
</dbReference>
<evidence type="ECO:0000313" key="8">
    <source>
        <dbReference type="EMBL" id="KAK4192417.1"/>
    </source>
</evidence>
<dbReference type="InterPro" id="IPR020846">
    <property type="entry name" value="MFS_dom"/>
</dbReference>
<reference evidence="8" key="1">
    <citation type="journal article" date="2023" name="Mol. Phylogenet. Evol.">
        <title>Genome-scale phylogeny and comparative genomics of the fungal order Sordariales.</title>
        <authorList>
            <person name="Hensen N."/>
            <person name="Bonometti L."/>
            <person name="Westerberg I."/>
            <person name="Brannstrom I.O."/>
            <person name="Guillou S."/>
            <person name="Cros-Aarteil S."/>
            <person name="Calhoun S."/>
            <person name="Haridas S."/>
            <person name="Kuo A."/>
            <person name="Mondo S."/>
            <person name="Pangilinan J."/>
            <person name="Riley R."/>
            <person name="LaButti K."/>
            <person name="Andreopoulos B."/>
            <person name="Lipzen A."/>
            <person name="Chen C."/>
            <person name="Yan M."/>
            <person name="Daum C."/>
            <person name="Ng V."/>
            <person name="Clum A."/>
            <person name="Steindorff A."/>
            <person name="Ohm R.A."/>
            <person name="Martin F."/>
            <person name="Silar P."/>
            <person name="Natvig D.O."/>
            <person name="Lalanne C."/>
            <person name="Gautier V."/>
            <person name="Ament-Velasquez S.L."/>
            <person name="Kruys A."/>
            <person name="Hutchinson M.I."/>
            <person name="Powell A.J."/>
            <person name="Barry K."/>
            <person name="Miller A.N."/>
            <person name="Grigoriev I.V."/>
            <person name="Debuchy R."/>
            <person name="Gladieux P."/>
            <person name="Hiltunen Thoren M."/>
            <person name="Johannesson H."/>
        </authorList>
    </citation>
    <scope>NUCLEOTIDE SEQUENCE</scope>
    <source>
        <strain evidence="8">PSN309</strain>
    </source>
</reference>
<dbReference type="EMBL" id="MU864354">
    <property type="protein sequence ID" value="KAK4192417.1"/>
    <property type="molecule type" value="Genomic_DNA"/>
</dbReference>
<protein>
    <submittedName>
        <fullName evidence="8">Major facilitator superfamily domain-containing protein</fullName>
    </submittedName>
</protein>
<dbReference type="Gene3D" id="1.20.1250.20">
    <property type="entry name" value="MFS general substrate transporter like domains"/>
    <property type="match status" value="2"/>
</dbReference>
<sequence>MTEDSKSSAGAASVDGTNLGPTTPGAEADVPQSSESGSGASATTGISSASSEKNPTNSQRSTDEPVIESGNHAKQRQAFGERPACFKNTLQEVAFVFMTTNACAMQTFFLGTSSIITASIGAELGMSQGEITWITASSSLTAGAFQLGLGQMADLLGRRMMFIVGMGGFSAFSLLVAFAQNPFWMNVVCGIIGIASSMVLPPAIGIMGAAYDRPSRRKNMAFSAFGAGNPLGFVFGSILSGIATMLFNWRASFILVAILWAVFTVLTIWTIPKVEAYPLDQPFRERLKTFLKTFDSVGTVLTIFGVGVLTAGITLGPTDGWGSGHIIAMLVLGVALLAVFVFWERVYPHPLMPAQIWQDRNFTFIILSCLPGSMSFNAANFWLSLFMQRVQRVSPLMIAVYLIPQAVAGLAYNVIAGSILHSVNNTLLLAMGAVAYIASNVLYSLMRPDSLYWAFIFPALILSVIGADFQFNVANMYVMQSMPSHQQALAGGIFQTIFRLGAAIALGSSTAVFESSAGSAAALADPMLPYKKAFQVSIGLSAVSFLFLPFVRLGTQGHNPVIEKTETSLLSAVPAVAGNQNTSVVGDEKRRDVVE</sequence>
<name>A0AAN6X6V2_9PEZI</name>
<dbReference type="Proteomes" id="UP001302126">
    <property type="component" value="Unassembled WGS sequence"/>
</dbReference>
<organism evidence="8 9">
    <name type="scientific">Podospora australis</name>
    <dbReference type="NCBI Taxonomy" id="1536484"/>
    <lineage>
        <taxon>Eukaryota</taxon>
        <taxon>Fungi</taxon>
        <taxon>Dikarya</taxon>
        <taxon>Ascomycota</taxon>
        <taxon>Pezizomycotina</taxon>
        <taxon>Sordariomycetes</taxon>
        <taxon>Sordariomycetidae</taxon>
        <taxon>Sordariales</taxon>
        <taxon>Podosporaceae</taxon>
        <taxon>Podospora</taxon>
    </lineage>
</organism>
<dbReference type="PANTHER" id="PTHR42718:SF23">
    <property type="entry name" value="MAJOR FACILITATOR SUPERFAMILY (MFS) PROFILE DOMAIN-CONTAINING PROTEIN"/>
    <property type="match status" value="1"/>
</dbReference>
<feature type="compositionally biased region" description="Low complexity" evidence="5">
    <location>
        <begin position="33"/>
        <end position="52"/>
    </location>
</feature>
<feature type="transmembrane region" description="Helical" evidence="6">
    <location>
        <begin position="492"/>
        <end position="513"/>
    </location>
</feature>